<dbReference type="EMBL" id="LAZR01011083">
    <property type="protein sequence ID" value="KKM63522.1"/>
    <property type="molecule type" value="Genomic_DNA"/>
</dbReference>
<feature type="region of interest" description="Disordered" evidence="1">
    <location>
        <begin position="89"/>
        <end position="116"/>
    </location>
</feature>
<organism evidence="2">
    <name type="scientific">marine sediment metagenome</name>
    <dbReference type="NCBI Taxonomy" id="412755"/>
    <lineage>
        <taxon>unclassified sequences</taxon>
        <taxon>metagenomes</taxon>
        <taxon>ecological metagenomes</taxon>
    </lineage>
</organism>
<sequence length="131" mass="13564">TVADGEGVVEEGNFSMGVVIGARANTSYNVGVYDVKPKKVKVEVPKKVKVEVPKKAKVAAPKKAKAPKKAAAAAPKKAKAAQLKVKVEAPEATATKAEVPKPLPDKAPPVETDTADVVCEPVPISVGENTE</sequence>
<feature type="non-terminal residue" evidence="2">
    <location>
        <position position="1"/>
    </location>
</feature>
<gene>
    <name evidence="2" type="ORF">LCGC14_1510660</name>
</gene>
<protein>
    <submittedName>
        <fullName evidence="2">Uncharacterized protein</fullName>
    </submittedName>
</protein>
<accession>A0A0F9M2N6</accession>
<name>A0A0F9M2N6_9ZZZZ</name>
<evidence type="ECO:0000256" key="1">
    <source>
        <dbReference type="SAM" id="MobiDB-lite"/>
    </source>
</evidence>
<evidence type="ECO:0000313" key="2">
    <source>
        <dbReference type="EMBL" id="KKM63522.1"/>
    </source>
</evidence>
<comment type="caution">
    <text evidence="2">The sequence shown here is derived from an EMBL/GenBank/DDBJ whole genome shotgun (WGS) entry which is preliminary data.</text>
</comment>
<proteinExistence type="predicted"/>
<reference evidence="2" key="1">
    <citation type="journal article" date="2015" name="Nature">
        <title>Complex archaea that bridge the gap between prokaryotes and eukaryotes.</title>
        <authorList>
            <person name="Spang A."/>
            <person name="Saw J.H."/>
            <person name="Jorgensen S.L."/>
            <person name="Zaremba-Niedzwiedzka K."/>
            <person name="Martijn J."/>
            <person name="Lind A.E."/>
            <person name="van Eijk R."/>
            <person name="Schleper C."/>
            <person name="Guy L."/>
            <person name="Ettema T.J."/>
        </authorList>
    </citation>
    <scope>NUCLEOTIDE SEQUENCE</scope>
</reference>
<dbReference type="AlphaFoldDB" id="A0A0F9M2N6"/>